<evidence type="ECO:0000313" key="2">
    <source>
        <dbReference type="Proteomes" id="UP000031012"/>
    </source>
</evidence>
<organism evidence="1 2">
    <name type="scientific">Acinetobacter oleivorans</name>
    <dbReference type="NCBI Taxonomy" id="1148157"/>
    <lineage>
        <taxon>Bacteria</taxon>
        <taxon>Pseudomonadati</taxon>
        <taxon>Pseudomonadota</taxon>
        <taxon>Gammaproteobacteria</taxon>
        <taxon>Moraxellales</taxon>
        <taxon>Moraxellaceae</taxon>
        <taxon>Acinetobacter</taxon>
    </lineage>
</organism>
<dbReference type="SUPFAM" id="SSF81301">
    <property type="entry name" value="Nucleotidyltransferase"/>
    <property type="match status" value="1"/>
</dbReference>
<comment type="caution">
    <text evidence="1">The sequence shown here is derived from an EMBL/GenBank/DDBJ whole genome shotgun (WGS) entry which is preliminary data.</text>
</comment>
<evidence type="ECO:0008006" key="3">
    <source>
        <dbReference type="Google" id="ProtNLM"/>
    </source>
</evidence>
<dbReference type="Pfam" id="PF04229">
    <property type="entry name" value="GrpB"/>
    <property type="match status" value="1"/>
</dbReference>
<sequence length="159" mass="18499">MIFLEPKQYQQKCAQLFNSYQKDISTLLPLARIEHIGSSAIPNAISKGDLDIYIEVMPEQFDFAIEQLKTLNFIEKQNTLRTHELCMLESLNNDEVAFQLVTSHSEFIFFLTFRDKLMVSPTLVNKYNQLKLQCSHLDPDQYRTIKSDFISHVLKSSSF</sequence>
<protein>
    <recommendedName>
        <fullName evidence="3">GrpB family protein</fullName>
    </recommendedName>
</protein>
<evidence type="ECO:0000313" key="1">
    <source>
        <dbReference type="EMBL" id="KHN67639.1"/>
    </source>
</evidence>
<accession>A0A0B2UED9</accession>
<gene>
    <name evidence="1" type="ORF">DH17_13410</name>
</gene>
<dbReference type="PANTHER" id="PTHR34822:SF1">
    <property type="entry name" value="GRPB FAMILY PROTEIN"/>
    <property type="match status" value="1"/>
</dbReference>
<dbReference type="PANTHER" id="PTHR34822">
    <property type="entry name" value="GRPB DOMAIN PROTEIN (AFU_ORTHOLOGUE AFUA_1G01530)"/>
    <property type="match status" value="1"/>
</dbReference>
<dbReference type="InterPro" id="IPR043519">
    <property type="entry name" value="NT_sf"/>
</dbReference>
<name>A0A0B2UED9_9GAMM</name>
<dbReference type="AlphaFoldDB" id="A0A0B2UED9"/>
<dbReference type="InterPro" id="IPR007344">
    <property type="entry name" value="GrpB/CoaE"/>
</dbReference>
<reference evidence="1 2" key="1">
    <citation type="submission" date="2014-03" db="EMBL/GenBank/DDBJ databases">
        <title>Genome sequence of the diesel-degrader and plant-growth promoter Acinetobacter oleivorans PF-1 isolated from the roots of poplar tree.</title>
        <authorList>
            <person name="Gkorezis P."/>
            <person name="van Hamme J."/>
            <person name="Rineau F."/>
            <person name="Vangronsveld J."/>
            <person name="Francetti A."/>
        </authorList>
    </citation>
    <scope>NUCLEOTIDE SEQUENCE [LARGE SCALE GENOMIC DNA]</scope>
    <source>
        <strain evidence="1 2">PF1</strain>
    </source>
</reference>
<dbReference type="Gene3D" id="3.30.460.10">
    <property type="entry name" value="Beta Polymerase, domain 2"/>
    <property type="match status" value="1"/>
</dbReference>
<dbReference type="Proteomes" id="UP000031012">
    <property type="component" value="Unassembled WGS sequence"/>
</dbReference>
<proteinExistence type="predicted"/>
<dbReference type="EMBL" id="JHQK01000004">
    <property type="protein sequence ID" value="KHN67639.1"/>
    <property type="molecule type" value="Genomic_DNA"/>
</dbReference>